<gene>
    <name evidence="2" type="ORF">DPMN_011695</name>
</gene>
<dbReference type="Proteomes" id="UP000828390">
    <property type="component" value="Unassembled WGS sequence"/>
</dbReference>
<dbReference type="InterPro" id="IPR013320">
    <property type="entry name" value="ConA-like_dom_sf"/>
</dbReference>
<dbReference type="PANTHER" id="PTHR23282">
    <property type="entry name" value="APICAL ENDOSOMAL GLYCOPROTEIN PRECURSOR"/>
    <property type="match status" value="1"/>
</dbReference>
<protein>
    <recommendedName>
        <fullName evidence="1">MAM domain-containing protein</fullName>
    </recommendedName>
</protein>
<name>A0A9D4N115_DREPO</name>
<keyword evidence="3" id="KW-1185">Reference proteome</keyword>
<dbReference type="Pfam" id="PF00629">
    <property type="entry name" value="MAM"/>
    <property type="match status" value="1"/>
</dbReference>
<dbReference type="AlphaFoldDB" id="A0A9D4N115"/>
<proteinExistence type="predicted"/>
<dbReference type="GO" id="GO:0016020">
    <property type="term" value="C:membrane"/>
    <property type="evidence" value="ECO:0007669"/>
    <property type="project" value="InterPro"/>
</dbReference>
<reference evidence="2" key="2">
    <citation type="submission" date="2020-11" db="EMBL/GenBank/DDBJ databases">
        <authorList>
            <person name="McCartney M.A."/>
            <person name="Auch B."/>
            <person name="Kono T."/>
            <person name="Mallez S."/>
            <person name="Becker A."/>
            <person name="Gohl D.M."/>
            <person name="Silverstein K.A.T."/>
            <person name="Koren S."/>
            <person name="Bechman K.B."/>
            <person name="Herman A."/>
            <person name="Abrahante J.E."/>
            <person name="Garbe J."/>
        </authorList>
    </citation>
    <scope>NUCLEOTIDE SEQUENCE</scope>
    <source>
        <strain evidence="2">Duluth1</strain>
        <tissue evidence="2">Whole animal</tissue>
    </source>
</reference>
<dbReference type="PROSITE" id="PS50060">
    <property type="entry name" value="MAM_2"/>
    <property type="match status" value="1"/>
</dbReference>
<reference evidence="2" key="1">
    <citation type="journal article" date="2019" name="bioRxiv">
        <title>The Genome of the Zebra Mussel, Dreissena polymorpha: A Resource for Invasive Species Research.</title>
        <authorList>
            <person name="McCartney M.A."/>
            <person name="Auch B."/>
            <person name="Kono T."/>
            <person name="Mallez S."/>
            <person name="Zhang Y."/>
            <person name="Obille A."/>
            <person name="Becker A."/>
            <person name="Abrahante J.E."/>
            <person name="Garbe J."/>
            <person name="Badalamenti J.P."/>
            <person name="Herman A."/>
            <person name="Mangelson H."/>
            <person name="Liachko I."/>
            <person name="Sullivan S."/>
            <person name="Sone E.D."/>
            <person name="Koren S."/>
            <person name="Silverstein K.A.T."/>
            <person name="Beckman K.B."/>
            <person name="Gohl D.M."/>
        </authorList>
    </citation>
    <scope>NUCLEOTIDE SEQUENCE</scope>
    <source>
        <strain evidence="2">Duluth1</strain>
        <tissue evidence="2">Whole animal</tissue>
    </source>
</reference>
<comment type="caution">
    <text evidence="2">The sequence shown here is derived from an EMBL/GenBank/DDBJ whole genome shotgun (WGS) entry which is preliminary data.</text>
</comment>
<evidence type="ECO:0000259" key="1">
    <source>
        <dbReference type="PROSITE" id="PS50060"/>
    </source>
</evidence>
<evidence type="ECO:0000313" key="3">
    <source>
        <dbReference type="Proteomes" id="UP000828390"/>
    </source>
</evidence>
<dbReference type="Gene3D" id="2.60.120.200">
    <property type="match status" value="1"/>
</dbReference>
<feature type="domain" description="MAM" evidence="1">
    <location>
        <begin position="17"/>
        <end position="68"/>
    </location>
</feature>
<sequence>MLGYFSQGSNTSTTAPADCTFETINICGYIQDKTDVFDWSFQSGGTATTGTGPTNDHTYGTASGMLAC</sequence>
<evidence type="ECO:0000313" key="2">
    <source>
        <dbReference type="EMBL" id="KAH3887677.1"/>
    </source>
</evidence>
<dbReference type="PANTHER" id="PTHR23282:SF142">
    <property type="entry name" value="MAM DOMAIN-CONTAINING PROTEIN"/>
    <property type="match status" value="1"/>
</dbReference>
<dbReference type="EMBL" id="JAIWYP010000001">
    <property type="protein sequence ID" value="KAH3887677.1"/>
    <property type="molecule type" value="Genomic_DNA"/>
</dbReference>
<dbReference type="SUPFAM" id="SSF49899">
    <property type="entry name" value="Concanavalin A-like lectins/glucanases"/>
    <property type="match status" value="1"/>
</dbReference>
<dbReference type="InterPro" id="IPR000998">
    <property type="entry name" value="MAM_dom"/>
</dbReference>
<accession>A0A9D4N115</accession>
<dbReference type="InterPro" id="IPR051560">
    <property type="entry name" value="MAM_domain-containing"/>
</dbReference>
<organism evidence="2 3">
    <name type="scientific">Dreissena polymorpha</name>
    <name type="common">Zebra mussel</name>
    <name type="synonym">Mytilus polymorpha</name>
    <dbReference type="NCBI Taxonomy" id="45954"/>
    <lineage>
        <taxon>Eukaryota</taxon>
        <taxon>Metazoa</taxon>
        <taxon>Spiralia</taxon>
        <taxon>Lophotrochozoa</taxon>
        <taxon>Mollusca</taxon>
        <taxon>Bivalvia</taxon>
        <taxon>Autobranchia</taxon>
        <taxon>Heteroconchia</taxon>
        <taxon>Euheterodonta</taxon>
        <taxon>Imparidentia</taxon>
        <taxon>Neoheterodontei</taxon>
        <taxon>Myida</taxon>
        <taxon>Dreissenoidea</taxon>
        <taxon>Dreissenidae</taxon>
        <taxon>Dreissena</taxon>
    </lineage>
</organism>